<organism evidence="6 7">
    <name type="scientific">Emticicia agri</name>
    <dbReference type="NCBI Taxonomy" id="2492393"/>
    <lineage>
        <taxon>Bacteria</taxon>
        <taxon>Pseudomonadati</taxon>
        <taxon>Bacteroidota</taxon>
        <taxon>Cytophagia</taxon>
        <taxon>Cytophagales</taxon>
        <taxon>Leadbetterellaceae</taxon>
        <taxon>Emticicia</taxon>
    </lineage>
</organism>
<dbReference type="AlphaFoldDB" id="A0A4Q5LQS0"/>
<evidence type="ECO:0000256" key="5">
    <source>
        <dbReference type="SAM" id="Phobius"/>
    </source>
</evidence>
<dbReference type="Pfam" id="PF13564">
    <property type="entry name" value="DoxX_2"/>
    <property type="match status" value="1"/>
</dbReference>
<dbReference type="EMBL" id="SEWF01000087">
    <property type="protein sequence ID" value="RYU91836.1"/>
    <property type="molecule type" value="Genomic_DNA"/>
</dbReference>
<evidence type="ECO:0000313" key="6">
    <source>
        <dbReference type="EMBL" id="RYU91836.1"/>
    </source>
</evidence>
<keyword evidence="3 5" id="KW-1133">Transmembrane helix</keyword>
<accession>A0A4Q5LQS0</accession>
<keyword evidence="7" id="KW-1185">Reference proteome</keyword>
<keyword evidence="4 5" id="KW-0472">Membrane</keyword>
<feature type="transmembrane region" description="Helical" evidence="5">
    <location>
        <begin position="97"/>
        <end position="116"/>
    </location>
</feature>
<evidence type="ECO:0000256" key="4">
    <source>
        <dbReference type="ARBA" id="ARBA00023136"/>
    </source>
</evidence>
<dbReference type="GO" id="GO:0016020">
    <property type="term" value="C:membrane"/>
    <property type="evidence" value="ECO:0007669"/>
    <property type="project" value="UniProtKB-SubCell"/>
</dbReference>
<evidence type="ECO:0000313" key="7">
    <source>
        <dbReference type="Proteomes" id="UP000293162"/>
    </source>
</evidence>
<feature type="transmembrane region" description="Helical" evidence="5">
    <location>
        <begin position="7"/>
        <end position="25"/>
    </location>
</feature>
<feature type="transmembrane region" description="Helical" evidence="5">
    <location>
        <begin position="45"/>
        <end position="63"/>
    </location>
</feature>
<name>A0A4Q5LQS0_9BACT</name>
<dbReference type="OrthoDB" id="8161897at2"/>
<dbReference type="Proteomes" id="UP000293162">
    <property type="component" value="Unassembled WGS sequence"/>
</dbReference>
<evidence type="ECO:0000256" key="1">
    <source>
        <dbReference type="ARBA" id="ARBA00004141"/>
    </source>
</evidence>
<keyword evidence="2 5" id="KW-0812">Transmembrane</keyword>
<comment type="subcellular location">
    <subcellularLocation>
        <location evidence="1">Membrane</location>
        <topology evidence="1">Multi-pass membrane protein</topology>
    </subcellularLocation>
</comment>
<evidence type="ECO:0000256" key="2">
    <source>
        <dbReference type="ARBA" id="ARBA00022692"/>
    </source>
</evidence>
<reference evidence="6 7" key="1">
    <citation type="submission" date="2019-02" db="EMBL/GenBank/DDBJ databases">
        <title>Bacterial novel species Emticicia sp. 17J42-9 isolated from soil.</title>
        <authorList>
            <person name="Jung H.-Y."/>
        </authorList>
    </citation>
    <scope>NUCLEOTIDE SEQUENCE [LARGE SCALE GENOMIC DNA]</scope>
    <source>
        <strain evidence="6 7">17J42-9</strain>
    </source>
</reference>
<proteinExistence type="predicted"/>
<feature type="transmembrane region" description="Helical" evidence="5">
    <location>
        <begin position="70"/>
        <end position="91"/>
    </location>
</feature>
<evidence type="ECO:0000256" key="3">
    <source>
        <dbReference type="ARBA" id="ARBA00022989"/>
    </source>
</evidence>
<dbReference type="RefSeq" id="WP_130024248.1">
    <property type="nucleotide sequence ID" value="NZ_SEWF01000087.1"/>
</dbReference>
<dbReference type="InterPro" id="IPR032808">
    <property type="entry name" value="DoxX"/>
</dbReference>
<sequence length="133" mass="14517">MKTNIAIIWIARFVAAALMLQTLYFKFTAAPESVYIFSTIGLEPYGRIGTGIAELIASVLLLIPRTSWLGALMGIGIMAGALVSHLFLLGIEIMDDGGQLFFMALVITICCAFVVYQEKSTIFGIIKRFTSNT</sequence>
<protein>
    <submittedName>
        <fullName evidence="6">DoxX family protein</fullName>
    </submittedName>
</protein>
<comment type="caution">
    <text evidence="6">The sequence shown here is derived from an EMBL/GenBank/DDBJ whole genome shotgun (WGS) entry which is preliminary data.</text>
</comment>
<gene>
    <name evidence="6" type="ORF">EWM59_26550</name>
</gene>